<keyword evidence="1" id="KW-0175">Coiled coil</keyword>
<name>A0A0C1ECU2_9BACT</name>
<accession>A0A0C1ECU2</accession>
<proteinExistence type="predicted"/>
<keyword evidence="3" id="KW-1133">Transmembrane helix</keyword>
<feature type="coiled-coil region" evidence="1">
    <location>
        <begin position="1117"/>
        <end position="1144"/>
    </location>
</feature>
<protein>
    <submittedName>
        <fullName evidence="4">Uncharacterized protein</fullName>
    </submittedName>
</protein>
<feature type="coiled-coil region" evidence="1">
    <location>
        <begin position="1173"/>
        <end position="1200"/>
    </location>
</feature>
<evidence type="ECO:0000313" key="4">
    <source>
        <dbReference type="EMBL" id="KIA77893.1"/>
    </source>
</evidence>
<dbReference type="RefSeq" id="WP_039376803.1">
    <property type="nucleotide sequence ID" value="NZ_JSAM01000056.1"/>
</dbReference>
<feature type="coiled-coil region" evidence="1">
    <location>
        <begin position="233"/>
        <end position="274"/>
    </location>
</feature>
<keyword evidence="3" id="KW-0812">Transmembrane</keyword>
<evidence type="ECO:0000313" key="5">
    <source>
        <dbReference type="Proteomes" id="UP000031307"/>
    </source>
</evidence>
<feature type="coiled-coil region" evidence="1">
    <location>
        <begin position="928"/>
        <end position="955"/>
    </location>
</feature>
<evidence type="ECO:0000256" key="3">
    <source>
        <dbReference type="SAM" id="Phobius"/>
    </source>
</evidence>
<feature type="coiled-coil region" evidence="1">
    <location>
        <begin position="377"/>
        <end position="477"/>
    </location>
</feature>
<organism evidence="4 5">
    <name type="scientific">Parachlamydia acanthamoebae</name>
    <dbReference type="NCBI Taxonomy" id="83552"/>
    <lineage>
        <taxon>Bacteria</taxon>
        <taxon>Pseudomonadati</taxon>
        <taxon>Chlamydiota</taxon>
        <taxon>Chlamydiia</taxon>
        <taxon>Parachlamydiales</taxon>
        <taxon>Parachlamydiaceae</taxon>
        <taxon>Parachlamydia</taxon>
    </lineage>
</organism>
<sequence length="1299" mass="150718">MKIDSNIQNPHEGSENSENQSSRFSEPPSYIPKKKQKTTAIGLSVVTCVLMGIIGFEVIRGGKINQEQPSQSDLYIPSQTAMLTAAEKEKLARQSLIIQQLQEESSDRQYLIANLNEEVQALSYELLHTKVDLFGYQPNPEQQLKIEALRAQIQDAHQYRKELENALQDKQQIIVNLQQDLEKSKNLLEEKNHEILALSQIHEALHTRLAAEKFQTHKYSDELLHSDNKLLELADIQQRFESLDKELEARELALTSMKEEYDQLLNLYTQALSENEKSTHFLQTEIQALQQHHQEQTALINQFYTASEVEGALLENKSQELEKFLREKNEYDQIIISQNQEIENLKTLELSLQENIENERAHSQTLVKELFATLSNLENLEKEHTSHLHLAETLKNAEEKIALLDATVQAEEQAIKRLQEDYQLQIAANEMLNHQYLKNVDELNQLSTLLAEKQMGMENVEQEVALLQGKYQDLQESYFATLETNENALSRTAAQLEMALILQKDKELESQQLQADLESLTAALQEKETYVGRIEQELQLLHEQYQELHTDSLLAVAQHEGLQQELSAQIDSTLTLQKEKEAEAILLQEKLEQLTLSLHEKETNNDQLEQEILQLKDVLASQEMSQKEFTFQMEQTLTRQQEQEQEAKLLQEEFSHLTSVLQEKEQTIQLLQAKNEELQNNYQLIVSKQESLQVELHQQIENSLALQKEKEAHVAALKDDLQSTTQLLEQKELYAFNVEQEVLLLQQKYGELQDHYLATRDQQESLQKELRSQIAQAIALHKEKEQEAFLLQEEFEYLASDLQTKEAHITHLEQEMDLLKTSYQEVLAAQEESKQELAQAIALHKEKEQEAFLLQEEFEYLASDLHTKEAHITHLEQEINLIQETYKEALAAQEESKQELVSVLALQKDKEQEALLLQEEFEYLASNLLTKEAHISHLEQEILQLKENYQEILASQKGSEQELIHALALQKEKEQEAVLLQEEFEYLASALQDKEHFIQNLQQDLNHLKDDYQLAMAAQENHQQDLVKASERQKDKELELNQIQEEFEYLASLLQEKETLIKDAEQDILSLQNQYQDLQASYQLALNAQQDFTTQLQQTIAQHDQKEREVKQLSFLLQDKESYISNVEEEVQLLQDKHRELLSSFHSALASQEDREQEIRALDGELKHVSSILQGKETHISQVEDEVQLLQDKHRELQSNYLLALAIHENAELEKNQQTNILQKEIEHLTSLLQERELKIASMEHNYQNLMSQKESETLSLQEKIEKIEHEFSEKKQELTNLINQLESSHTATIASDES</sequence>
<feature type="region of interest" description="Disordered" evidence="2">
    <location>
        <begin position="1"/>
        <end position="32"/>
    </location>
</feature>
<gene>
    <name evidence="4" type="ORF">DB43_FL00080</name>
</gene>
<feature type="coiled-coil region" evidence="1">
    <location>
        <begin position="991"/>
        <end position="1088"/>
    </location>
</feature>
<evidence type="ECO:0000256" key="1">
    <source>
        <dbReference type="SAM" id="Coils"/>
    </source>
</evidence>
<feature type="coiled-coil region" evidence="1">
    <location>
        <begin position="577"/>
        <end position="695"/>
    </location>
</feature>
<feature type="coiled-coil region" evidence="1">
    <location>
        <begin position="503"/>
        <end position="551"/>
    </location>
</feature>
<feature type="compositionally biased region" description="Polar residues" evidence="2">
    <location>
        <begin position="1"/>
        <end position="24"/>
    </location>
</feature>
<dbReference type="EMBL" id="JSAM01000056">
    <property type="protein sequence ID" value="KIA77893.1"/>
    <property type="molecule type" value="Genomic_DNA"/>
</dbReference>
<feature type="coiled-coil region" evidence="1">
    <location>
        <begin position="1233"/>
        <end position="1289"/>
    </location>
</feature>
<comment type="caution">
    <text evidence="4">The sequence shown here is derived from an EMBL/GenBank/DDBJ whole genome shotgun (WGS) entry which is preliminary data.</text>
</comment>
<reference evidence="4 5" key="1">
    <citation type="journal article" date="2014" name="Mol. Biol. Evol.">
        <title>Massive expansion of Ubiquitination-related gene families within the Chlamydiae.</title>
        <authorList>
            <person name="Domman D."/>
            <person name="Collingro A."/>
            <person name="Lagkouvardos I."/>
            <person name="Gehre L."/>
            <person name="Weinmaier T."/>
            <person name="Rattei T."/>
            <person name="Subtil A."/>
            <person name="Horn M."/>
        </authorList>
    </citation>
    <scope>NUCLEOTIDE SEQUENCE [LARGE SCALE GENOMIC DNA]</scope>
    <source>
        <strain evidence="4 5">OEW1</strain>
    </source>
</reference>
<evidence type="ECO:0000256" key="2">
    <source>
        <dbReference type="SAM" id="MobiDB-lite"/>
    </source>
</evidence>
<dbReference type="Proteomes" id="UP000031307">
    <property type="component" value="Unassembled WGS sequence"/>
</dbReference>
<dbReference type="PATRIC" id="fig|83552.4.peg.935"/>
<feature type="coiled-coil region" evidence="1">
    <location>
        <begin position="767"/>
        <end position="895"/>
    </location>
</feature>
<keyword evidence="3" id="KW-0472">Membrane</keyword>
<feature type="transmembrane region" description="Helical" evidence="3">
    <location>
        <begin position="40"/>
        <end position="59"/>
    </location>
</feature>
<feature type="coiled-coil region" evidence="1">
    <location>
        <begin position="146"/>
        <end position="194"/>
    </location>
</feature>